<evidence type="ECO:0000313" key="2">
    <source>
        <dbReference type="EMBL" id="TQM39921.1"/>
    </source>
</evidence>
<dbReference type="NCBIfam" id="TIGR04328">
    <property type="entry name" value="cas4_PREFRAN"/>
    <property type="match status" value="1"/>
</dbReference>
<evidence type="ECO:0000259" key="1">
    <source>
        <dbReference type="Pfam" id="PF01930"/>
    </source>
</evidence>
<organism evidence="2 3">
    <name type="scientific">Flavobacterium branchiophilum</name>
    <dbReference type="NCBI Taxonomy" id="55197"/>
    <lineage>
        <taxon>Bacteria</taxon>
        <taxon>Pseudomonadati</taxon>
        <taxon>Bacteroidota</taxon>
        <taxon>Flavobacteriia</taxon>
        <taxon>Flavobacteriales</taxon>
        <taxon>Flavobacteriaceae</taxon>
        <taxon>Flavobacterium</taxon>
    </lineage>
</organism>
<dbReference type="InterPro" id="IPR022765">
    <property type="entry name" value="Dna2/Cas4_DUF83"/>
</dbReference>
<feature type="domain" description="DUF83" evidence="1">
    <location>
        <begin position="8"/>
        <end position="181"/>
    </location>
</feature>
<evidence type="ECO:0000313" key="3">
    <source>
        <dbReference type="Proteomes" id="UP000320773"/>
    </source>
</evidence>
<dbReference type="Gene3D" id="3.90.320.10">
    <property type="match status" value="1"/>
</dbReference>
<comment type="caution">
    <text evidence="2">The sequence shown here is derived from an EMBL/GenBank/DDBJ whole genome shotgun (WGS) entry which is preliminary data.</text>
</comment>
<gene>
    <name evidence="2" type="ORF">BC670_0769</name>
</gene>
<reference evidence="2 3" key="1">
    <citation type="submission" date="2019-06" db="EMBL/GenBank/DDBJ databases">
        <title>Genomic Encyclopedia of Archaeal and Bacterial Type Strains, Phase II (KMG-II): from individual species to whole genera.</title>
        <authorList>
            <person name="Goeker M."/>
        </authorList>
    </citation>
    <scope>NUCLEOTIDE SEQUENCE [LARGE SCALE GENOMIC DNA]</scope>
    <source>
        <strain evidence="2 3">DSM 24789</strain>
    </source>
</reference>
<dbReference type="AlphaFoldDB" id="A0A543G1G8"/>
<name>A0A543G1G8_9FLAO</name>
<accession>A0A543G1G8</accession>
<dbReference type="Pfam" id="PF01930">
    <property type="entry name" value="Cas_Cas4"/>
    <property type="match status" value="1"/>
</dbReference>
<dbReference type="InterPro" id="IPR011604">
    <property type="entry name" value="PDDEXK-like_dom_sf"/>
</dbReference>
<proteinExistence type="predicted"/>
<dbReference type="RefSeq" id="WP_089081095.1">
    <property type="nucleotide sequence ID" value="NZ_VFPJ01000001.1"/>
</dbReference>
<dbReference type="InterPro" id="IPR027616">
    <property type="entry name" value="Cas4_PREFRAN"/>
</dbReference>
<dbReference type="Proteomes" id="UP000320773">
    <property type="component" value="Unassembled WGS sequence"/>
</dbReference>
<protein>
    <submittedName>
        <fullName evidence="2">CRISPR-associated protein Cas4</fullName>
    </submittedName>
</protein>
<dbReference type="EMBL" id="VFPJ01000001">
    <property type="protein sequence ID" value="TQM39921.1"/>
    <property type="molecule type" value="Genomic_DNA"/>
</dbReference>
<sequence>MENYMPISFINDFIFCPRSIYNHQLYQNRDEMLYQGEAQTQGKASHEKIDSKTYSDKKNVLQNFEVYSSHYQLFGKIDVFDIDKGLLTERKNNIKTIYDGYVFQLYAQYYCLSEMGYQVEKMALYDFSKNKMYPIDLPKNNLVMQQKFEATLEAIHRFSLLKKDFIANKYKCEKCIYNPLCDASVC</sequence>